<sequence length="91" mass="9856">MSTSSSTPSPASGASQITGNLISPQEERVRWKVKPVKDDSGAYYIYSVAYPENVVDVRAGGTDDGTAIITFPKRPPGQNQQFLLRKATEQP</sequence>
<dbReference type="InterPro" id="IPR035992">
    <property type="entry name" value="Ricin_B-like_lectins"/>
</dbReference>
<feature type="region of interest" description="Disordered" evidence="1">
    <location>
        <begin position="1"/>
        <end position="24"/>
    </location>
</feature>
<evidence type="ECO:0000256" key="1">
    <source>
        <dbReference type="SAM" id="MobiDB-lite"/>
    </source>
</evidence>
<dbReference type="Pfam" id="PF14200">
    <property type="entry name" value="RicinB_lectin_2"/>
    <property type="match status" value="1"/>
</dbReference>
<comment type="caution">
    <text evidence="3">The sequence shown here is derived from an EMBL/GenBank/DDBJ whole genome shotgun (WGS) entry which is preliminary data.</text>
</comment>
<proteinExistence type="predicted"/>
<organism evidence="3 4">
    <name type="scientific">Aspergillus novofumigatus (strain IBT 16806)</name>
    <dbReference type="NCBI Taxonomy" id="1392255"/>
    <lineage>
        <taxon>Eukaryota</taxon>
        <taxon>Fungi</taxon>
        <taxon>Dikarya</taxon>
        <taxon>Ascomycota</taxon>
        <taxon>Pezizomycotina</taxon>
        <taxon>Eurotiomycetes</taxon>
        <taxon>Eurotiomycetidae</taxon>
        <taxon>Eurotiales</taxon>
        <taxon>Aspergillaceae</taxon>
        <taxon>Aspergillus</taxon>
        <taxon>Aspergillus subgen. Fumigati</taxon>
    </lineage>
</organism>
<name>A0A2I1C0Y6_ASPN1</name>
<evidence type="ECO:0000259" key="2">
    <source>
        <dbReference type="Pfam" id="PF14200"/>
    </source>
</evidence>
<dbReference type="RefSeq" id="XP_024679899.1">
    <property type="nucleotide sequence ID" value="XM_024821573.1"/>
</dbReference>
<dbReference type="Gene3D" id="2.80.10.50">
    <property type="match status" value="1"/>
</dbReference>
<dbReference type="InterPro" id="IPR000772">
    <property type="entry name" value="Ricin_B_lectin"/>
</dbReference>
<dbReference type="AlphaFoldDB" id="A0A2I1C0Y6"/>
<dbReference type="SUPFAM" id="SSF50370">
    <property type="entry name" value="Ricin B-like lectins"/>
    <property type="match status" value="1"/>
</dbReference>
<feature type="compositionally biased region" description="Low complexity" evidence="1">
    <location>
        <begin position="1"/>
        <end position="15"/>
    </location>
</feature>
<feature type="domain" description="Ricin B lectin" evidence="2">
    <location>
        <begin position="23"/>
        <end position="70"/>
    </location>
</feature>
<reference evidence="4" key="1">
    <citation type="journal article" date="2018" name="Proc. Natl. Acad. Sci. U.S.A.">
        <title>Linking secondary metabolites to gene clusters through genome sequencing of six diverse Aspergillus species.</title>
        <authorList>
            <person name="Kaerboelling I."/>
            <person name="Vesth T.C."/>
            <person name="Frisvad J.C."/>
            <person name="Nybo J.L."/>
            <person name="Theobald S."/>
            <person name="Kuo A."/>
            <person name="Bowyer P."/>
            <person name="Matsuda Y."/>
            <person name="Mondo S."/>
            <person name="Lyhne E.K."/>
            <person name="Kogle M.E."/>
            <person name="Clum A."/>
            <person name="Lipzen A."/>
            <person name="Salamov A."/>
            <person name="Ngan C.Y."/>
            <person name="Daum C."/>
            <person name="Chiniquy J."/>
            <person name="Barry K."/>
            <person name="LaButti K."/>
            <person name="Haridas S."/>
            <person name="Simmons B.A."/>
            <person name="Magnuson J.K."/>
            <person name="Mortensen U.H."/>
            <person name="Larsen T.O."/>
            <person name="Grigoriev I.V."/>
            <person name="Baker S.E."/>
            <person name="Andersen M.R."/>
        </authorList>
    </citation>
    <scope>NUCLEOTIDE SEQUENCE [LARGE SCALE GENOMIC DNA]</scope>
    <source>
        <strain evidence="4">IBT 16806</strain>
    </source>
</reference>
<evidence type="ECO:0000313" key="4">
    <source>
        <dbReference type="Proteomes" id="UP000234474"/>
    </source>
</evidence>
<gene>
    <name evidence="3" type="ORF">P174DRAFT_286932</name>
</gene>
<accession>A0A2I1C0Y6</accession>
<dbReference type="GeneID" id="36528899"/>
<protein>
    <recommendedName>
        <fullName evidence="2">Ricin B lectin domain-containing protein</fullName>
    </recommendedName>
</protein>
<dbReference type="Proteomes" id="UP000234474">
    <property type="component" value="Unassembled WGS sequence"/>
</dbReference>
<dbReference type="EMBL" id="MSZS01000007">
    <property type="protein sequence ID" value="PKX91304.1"/>
    <property type="molecule type" value="Genomic_DNA"/>
</dbReference>
<dbReference type="VEuPathDB" id="FungiDB:P174DRAFT_286932"/>
<keyword evidence="4" id="KW-1185">Reference proteome</keyword>
<evidence type="ECO:0000313" key="3">
    <source>
        <dbReference type="EMBL" id="PKX91304.1"/>
    </source>
</evidence>
<feature type="region of interest" description="Disordered" evidence="1">
    <location>
        <begin position="69"/>
        <end position="91"/>
    </location>
</feature>
<dbReference type="OrthoDB" id="4476188at2759"/>